<dbReference type="OrthoDB" id="4080456at2759"/>
<feature type="domain" description="N-acetyltransferase" evidence="5">
    <location>
        <begin position="513"/>
        <end position="654"/>
    </location>
</feature>
<keyword evidence="3" id="KW-0862">Zinc</keyword>
<evidence type="ECO:0000256" key="2">
    <source>
        <dbReference type="ARBA" id="ARBA00022771"/>
    </source>
</evidence>
<keyword evidence="1" id="KW-0479">Metal-binding</keyword>
<evidence type="ECO:0000256" key="3">
    <source>
        <dbReference type="ARBA" id="ARBA00022833"/>
    </source>
</evidence>
<keyword evidence="7" id="KW-1185">Reference proteome</keyword>
<dbReference type="InterPro" id="IPR019786">
    <property type="entry name" value="Zinc_finger_PHD-type_CS"/>
</dbReference>
<evidence type="ECO:0000313" key="7">
    <source>
        <dbReference type="Proteomes" id="UP000005204"/>
    </source>
</evidence>
<dbReference type="PROSITE" id="PS51186">
    <property type="entry name" value="GNAT"/>
    <property type="match status" value="1"/>
</dbReference>
<dbReference type="Pfam" id="PF00583">
    <property type="entry name" value="Acetyltransf_1"/>
    <property type="match status" value="1"/>
</dbReference>
<name>A0A8R2AHL4_BOMMO</name>
<dbReference type="InterPro" id="IPR000182">
    <property type="entry name" value="GNAT_dom"/>
</dbReference>
<sequence length="657" mass="75944">MTTNCVYCNEEEDKQLQPGLVCESCFCFVHLKCLRNAGTPGDFVCDVFFDFTCEDCSSDKLEVFVRNKFPWVNVIYLTLNHLNCHSYGISNRGYFHYKTHICSFIDRNWQALFGSNSKQKKNWIGTIAGVLSIYNKLVFKSGSADLGEMGWWKLQHNFSPAVAAHIIQEVARDKPLGMSRNQLTLDNTFFISRITNMGYKDYIIEEKDSEMSAPAPNKKRRLEPPEPSVSDFQERDSNSRLDNLEECVYEDSYNMDATEGSYPELEFKEFDFTPTSQIPNMQSDTSSVTSFQHTLFFYDSDSRSGSEQEKKLETKPKKTEEKPVRRESLFSTELNSEDLPWTTTPRAETNVVEMTQYEEVQLLKQIEGLVTKVKDSARRASLHRLKAKLTLRRLKRHKHLPIFTFDKTVKLLSGHAAEDPRQVNNVERVLDRFQRSFLMDNLCGTIASTTHGTLLLSRMEALPFRSPYSGVTLKPYIRRDTETCTTWMKLMDELLRKTHRHIKDYEPPARMSIDYSYVRPQHIAAVNNLCAQFFWPGIDLTEALQYPEFSCVVTYGRLVVGCAFLVPDAGHSTAYISFVLTRPEWGRAGIATFMLYHLLQTCTGQDITLHVSPTNPAIFLYQKFGFKVEELIQDFYEKYYDIEYKGCRHALFLRLVR</sequence>
<dbReference type="Proteomes" id="UP000005204">
    <property type="component" value="Unassembled WGS sequence"/>
</dbReference>
<dbReference type="CTD" id="35113"/>
<dbReference type="SUPFAM" id="SSF55729">
    <property type="entry name" value="Acyl-CoA N-acyltransferases (Nat)"/>
    <property type="match status" value="1"/>
</dbReference>
<dbReference type="Gene3D" id="3.90.980.20">
    <property type="match status" value="1"/>
</dbReference>
<feature type="region of interest" description="Disordered" evidence="4">
    <location>
        <begin position="208"/>
        <end position="237"/>
    </location>
</feature>
<dbReference type="AlphaFoldDB" id="A0A8R2AHL4"/>
<reference evidence="6" key="2">
    <citation type="submission" date="2022-06" db="UniProtKB">
        <authorList>
            <consortium name="EnsemblMetazoa"/>
        </authorList>
    </citation>
    <scope>IDENTIFICATION</scope>
    <source>
        <strain evidence="6">p50T (Dazao)</strain>
    </source>
</reference>
<dbReference type="GO" id="GO:0004402">
    <property type="term" value="F:histone acetyltransferase activity"/>
    <property type="evidence" value="ECO:0007669"/>
    <property type="project" value="TreeGrafter"/>
</dbReference>
<dbReference type="PROSITE" id="PS01359">
    <property type="entry name" value="ZF_PHD_1"/>
    <property type="match status" value="1"/>
</dbReference>
<evidence type="ECO:0000256" key="4">
    <source>
        <dbReference type="SAM" id="MobiDB-lite"/>
    </source>
</evidence>
<evidence type="ECO:0000313" key="6">
    <source>
        <dbReference type="EnsemblMetazoa" id="XP_004926269.1"/>
    </source>
</evidence>
<dbReference type="KEGG" id="bmor:101743975"/>
<feature type="region of interest" description="Disordered" evidence="4">
    <location>
        <begin position="301"/>
        <end position="329"/>
    </location>
</feature>
<dbReference type="RefSeq" id="XP_004926269.1">
    <property type="nucleotide sequence ID" value="XM_004926212.4"/>
</dbReference>
<organism evidence="6 7">
    <name type="scientific">Bombyx mori</name>
    <name type="common">Silk moth</name>
    <dbReference type="NCBI Taxonomy" id="7091"/>
    <lineage>
        <taxon>Eukaryota</taxon>
        <taxon>Metazoa</taxon>
        <taxon>Ecdysozoa</taxon>
        <taxon>Arthropoda</taxon>
        <taxon>Hexapoda</taxon>
        <taxon>Insecta</taxon>
        <taxon>Pterygota</taxon>
        <taxon>Neoptera</taxon>
        <taxon>Endopterygota</taxon>
        <taxon>Lepidoptera</taxon>
        <taxon>Glossata</taxon>
        <taxon>Ditrysia</taxon>
        <taxon>Bombycoidea</taxon>
        <taxon>Bombycidae</taxon>
        <taxon>Bombycinae</taxon>
        <taxon>Bombyx</taxon>
    </lineage>
</organism>
<dbReference type="CDD" id="cd04301">
    <property type="entry name" value="NAT_SF"/>
    <property type="match status" value="1"/>
</dbReference>
<evidence type="ECO:0000256" key="1">
    <source>
        <dbReference type="ARBA" id="ARBA00022723"/>
    </source>
</evidence>
<dbReference type="FunFam" id="3.40.630.30:FF:000013">
    <property type="entry name" value="cysteine-rich protein 2-binding protein-like"/>
    <property type="match status" value="1"/>
</dbReference>
<accession>A0A8R2AHL4</accession>
<reference evidence="7" key="1">
    <citation type="journal article" date="2008" name="Insect Biochem. Mol. Biol.">
        <title>The genome of a lepidopteran model insect, the silkworm Bombyx mori.</title>
        <authorList>
            <consortium name="International Silkworm Genome Consortium"/>
        </authorList>
    </citation>
    <scope>NUCLEOTIDE SEQUENCE [LARGE SCALE GENOMIC DNA]</scope>
    <source>
        <strain evidence="7">p50T</strain>
    </source>
</reference>
<evidence type="ECO:0000259" key="5">
    <source>
        <dbReference type="PROSITE" id="PS51186"/>
    </source>
</evidence>
<dbReference type="GeneID" id="101743975"/>
<keyword evidence="2" id="KW-0863">Zinc-finger</keyword>
<protein>
    <recommendedName>
        <fullName evidence="5">N-acetyltransferase domain-containing protein</fullName>
    </recommendedName>
</protein>
<dbReference type="GO" id="GO:0008270">
    <property type="term" value="F:zinc ion binding"/>
    <property type="evidence" value="ECO:0007669"/>
    <property type="project" value="UniProtKB-KW"/>
</dbReference>
<dbReference type="PANTHER" id="PTHR20916:SF26">
    <property type="entry name" value="CYSTEINE-RICH PROTEIN 2-BINDING PROTEIN"/>
    <property type="match status" value="1"/>
</dbReference>
<feature type="compositionally biased region" description="Basic and acidic residues" evidence="4">
    <location>
        <begin position="301"/>
        <end position="328"/>
    </location>
</feature>
<dbReference type="EnsemblMetazoa" id="XM_004926212.3">
    <property type="protein sequence ID" value="XP_004926269.1"/>
    <property type="gene ID" value="LOC101743975"/>
</dbReference>
<dbReference type="Gene3D" id="3.40.630.30">
    <property type="match status" value="1"/>
</dbReference>
<proteinExistence type="predicted"/>
<dbReference type="InterPro" id="IPR016181">
    <property type="entry name" value="Acyl_CoA_acyltransferase"/>
</dbReference>
<dbReference type="PANTHER" id="PTHR20916">
    <property type="entry name" value="CYSTEINE AND GLYCINE-RICH PROTEIN 2 BINDING PROTEIN"/>
    <property type="match status" value="1"/>
</dbReference>